<protein>
    <recommendedName>
        <fullName evidence="6">Probable membrane transporter protein</fullName>
    </recommendedName>
</protein>
<feature type="transmembrane region" description="Helical" evidence="6">
    <location>
        <begin position="71"/>
        <end position="89"/>
    </location>
</feature>
<feature type="transmembrane region" description="Helical" evidence="6">
    <location>
        <begin position="36"/>
        <end position="59"/>
    </location>
</feature>
<evidence type="ECO:0000256" key="2">
    <source>
        <dbReference type="ARBA" id="ARBA00009142"/>
    </source>
</evidence>
<reference evidence="7" key="2">
    <citation type="submission" date="2022-01" db="EMBL/GenBank/DDBJ databases">
        <authorList>
            <person name="Zivanovic Y."/>
            <person name="Moreira D."/>
            <person name="Lopez-Garcia P."/>
        </authorList>
    </citation>
    <scope>NUCLEOTIDE SEQUENCE</scope>
    <source>
        <strain evidence="7">G9</strain>
    </source>
</reference>
<dbReference type="Proteomes" id="UP001154265">
    <property type="component" value="Unassembled WGS sequence"/>
</dbReference>
<evidence type="ECO:0000256" key="6">
    <source>
        <dbReference type="RuleBase" id="RU363041"/>
    </source>
</evidence>
<dbReference type="Pfam" id="PF01925">
    <property type="entry name" value="TauE"/>
    <property type="match status" value="1"/>
</dbReference>
<feature type="transmembrane region" description="Helical" evidence="6">
    <location>
        <begin position="207"/>
        <end position="225"/>
    </location>
</feature>
<organism evidence="7 8">
    <name type="scientific">Candidatus Synechococcus calcipolaris G9</name>
    <dbReference type="NCBI Taxonomy" id="1497997"/>
    <lineage>
        <taxon>Bacteria</taxon>
        <taxon>Bacillati</taxon>
        <taxon>Cyanobacteriota</taxon>
        <taxon>Cyanophyceae</taxon>
        <taxon>Synechococcales</taxon>
        <taxon>Synechococcaceae</taxon>
        <taxon>Synechococcus</taxon>
    </lineage>
</organism>
<keyword evidence="6" id="KW-1003">Cell membrane</keyword>
<evidence type="ECO:0000256" key="4">
    <source>
        <dbReference type="ARBA" id="ARBA00022989"/>
    </source>
</evidence>
<evidence type="ECO:0000313" key="8">
    <source>
        <dbReference type="Proteomes" id="UP001154265"/>
    </source>
</evidence>
<feature type="transmembrane region" description="Helical" evidence="6">
    <location>
        <begin position="237"/>
        <end position="255"/>
    </location>
</feature>
<feature type="transmembrane region" description="Helical" evidence="6">
    <location>
        <begin position="182"/>
        <end position="200"/>
    </location>
</feature>
<feature type="transmembrane region" description="Helical" evidence="6">
    <location>
        <begin position="151"/>
        <end position="176"/>
    </location>
</feature>
<evidence type="ECO:0000313" key="7">
    <source>
        <dbReference type="EMBL" id="MDG2991491.1"/>
    </source>
</evidence>
<dbReference type="PANTHER" id="PTHR43701">
    <property type="entry name" value="MEMBRANE TRANSPORTER PROTEIN MJ0441-RELATED"/>
    <property type="match status" value="1"/>
</dbReference>
<dbReference type="EMBL" id="JAKKUT010000002">
    <property type="protein sequence ID" value="MDG2991491.1"/>
    <property type="molecule type" value="Genomic_DNA"/>
</dbReference>
<proteinExistence type="inferred from homology"/>
<reference evidence="7" key="1">
    <citation type="journal article" date="2022" name="Genome Biol. Evol.">
        <title>A New Gene Family Diagnostic for Intracellular Biomineralization of Amorphous Ca Carbonates by Cyanobacteria.</title>
        <authorList>
            <person name="Benzerara K."/>
            <person name="Duprat E."/>
            <person name="Bitard-Feildel T."/>
            <person name="Caumes G."/>
            <person name="Cassier-Chauvat C."/>
            <person name="Chauvat F."/>
            <person name="Dezi M."/>
            <person name="Diop S.I."/>
            <person name="Gaschignard G."/>
            <person name="Gorgen S."/>
            <person name="Gugger M."/>
            <person name="Lopez-Garcia P."/>
            <person name="Millet M."/>
            <person name="Skouri-Panet F."/>
            <person name="Moreira D."/>
            <person name="Callebaut I."/>
        </authorList>
    </citation>
    <scope>NUCLEOTIDE SEQUENCE</scope>
    <source>
        <strain evidence="7">G9</strain>
    </source>
</reference>
<gene>
    <name evidence="7" type="ORF">L3556_11200</name>
</gene>
<comment type="similarity">
    <text evidence="2 6">Belongs to the 4-toluene sulfonate uptake permease (TSUP) (TC 2.A.102) family.</text>
</comment>
<dbReference type="PANTHER" id="PTHR43701:SF2">
    <property type="entry name" value="MEMBRANE TRANSPORTER PROTEIN YJNA-RELATED"/>
    <property type="match status" value="1"/>
</dbReference>
<evidence type="ECO:0000256" key="5">
    <source>
        <dbReference type="ARBA" id="ARBA00023136"/>
    </source>
</evidence>
<keyword evidence="4 6" id="KW-1133">Transmembrane helix</keyword>
<evidence type="ECO:0000256" key="1">
    <source>
        <dbReference type="ARBA" id="ARBA00004141"/>
    </source>
</evidence>
<keyword evidence="3 6" id="KW-0812">Transmembrane</keyword>
<evidence type="ECO:0000256" key="3">
    <source>
        <dbReference type="ARBA" id="ARBA00022692"/>
    </source>
</evidence>
<dbReference type="InterPro" id="IPR002781">
    <property type="entry name" value="TM_pro_TauE-like"/>
</dbReference>
<dbReference type="RefSeq" id="WP_277867355.1">
    <property type="nucleotide sequence ID" value="NZ_JAKKUT010000002.1"/>
</dbReference>
<comment type="subcellular location">
    <subcellularLocation>
        <location evidence="6">Cell membrane</location>
        <topology evidence="6">Multi-pass membrane protein</topology>
    </subcellularLocation>
    <subcellularLocation>
        <location evidence="1">Membrane</location>
        <topology evidence="1">Multi-pass membrane protein</topology>
    </subcellularLocation>
</comment>
<name>A0ABT6F0V6_9SYNE</name>
<keyword evidence="8" id="KW-1185">Reference proteome</keyword>
<keyword evidence="5 6" id="KW-0472">Membrane</keyword>
<sequence length="261" mass="26876">MTWILLLGGLIAGLLSGLLGIGGGSIMVPLLVSQGFAPVAAVGTSTLTIALIAISGTVQNARMGYFDWRKVLGLGVPSIFTAQLGAYLANRLPAANLLFAFGVMLLVNIYLMYLRRQLITQIGVAGPQDAIESQQQQGIGKMSIRLLTGGAAGLLAGLFGVGGGIIMVPLQVLFLAEPIKTAIQTSLGVIIMTAIAASLGHFWAGSVVVSAGLLLAVGGIIAAQASARLLPRLGDRAVMVLFNGLILILAGYTFYQAGQMS</sequence>
<dbReference type="InterPro" id="IPR051598">
    <property type="entry name" value="TSUP/Inactive_protease-like"/>
</dbReference>
<comment type="caution">
    <text evidence="7">The sequence shown here is derived from an EMBL/GenBank/DDBJ whole genome shotgun (WGS) entry which is preliminary data.</text>
</comment>
<feature type="transmembrane region" description="Helical" evidence="6">
    <location>
        <begin position="95"/>
        <end position="113"/>
    </location>
</feature>
<accession>A0ABT6F0V6</accession>